<keyword evidence="5" id="KW-1185">Reference proteome</keyword>
<keyword evidence="2" id="KW-0812">Transmembrane</keyword>
<sequence>MQRACLAILLLGLCRNISLASNTSDVTYGINPGRLPAVDVASDPAGNLTNGLSVSTHCSLYPVYPIQDQLQRLLASNAKLIEMDITLLNAPPAYLVDRLPDYHNPYLWVRSTGRQGRSLLILEDSYQFMSLSFLSVGVYRLNATLADLPAHCLLSLTPDGILESLRKLLLNDFKQEDDRSFSVEDHVCNIRVKDNDGYAEFVYVCCYKSPDGDIICKDVERDVWIETLMVFIAISKVIVVLFSPSFIPGNLYRLKYVANEYIFRPARDLHVRFVVTQSPSVYEKEDKVVKLSTVPNMEYFKTFVDTQTKMDRVYQLTLDRARLRIKSRRMLGENFVPVGLGRLIYNNLFRCRLRRLSPLTDCCNTSLLGSLNPDIRIIKWYKCGRIFAKTLLVLLLLFPWFIRLWMFYRYEDETEAAKRETARRLGLETHFQGNVTLYLTPLHALFILIYFIFVVDAVLYRVISKEMKKKFRYLLRKCLRDMRERSRIEVCAWSMSLLVMPFRKLGVLGLLLFLPYLVLLLPVTLPVLAFYLFPGLNLSIRLLIHVVIFMCPTRIMEKWQRFASRLATVREQLEVDKIAADENFERWQQLKRKDQFFQIVILVMCLVSFWSVTFLLMEVISFFVEMGVYTLMGIIVNAGTVLQYITVLLMVIMYGRSTFNSVQDRYLAYHQQIHKQLLALKREEIETIAKTEELDQENTALRVQGAMAASSERPEIRVAVKAGIPQWQTSSLLLFLDKRDTPFTPEKFFYDTICLDYCGAPGPLYVTFTAAAWSFGYILLFLLFVFVVVMAFGDAYSVSSTNQLLATAAGGFVPFLFRYVFKSPDPPSLRTDSVQFQSQFHQAINRYAQNWPVYDLIPTQFREISLADIIVRNSTQEVTRSNHDPHVLPDIESVSSEGEDFIDVHMSNEATANGNDDEGFDMIIDVSAEDSRCHGSFDTQLGMLGNLRNLRPSSSRFSGHIYRPRNSSKGKVIEV</sequence>
<reference evidence="4 5" key="1">
    <citation type="submission" date="2018-04" db="EMBL/GenBank/DDBJ databases">
        <title>The genome of golden apple snail Pomacea canaliculata provides insight into stress tolerance and invasive adaptation.</title>
        <authorList>
            <person name="Liu C."/>
            <person name="Liu B."/>
            <person name="Ren Y."/>
            <person name="Zhang Y."/>
            <person name="Wang H."/>
            <person name="Li S."/>
            <person name="Jiang F."/>
            <person name="Yin L."/>
            <person name="Zhang G."/>
            <person name="Qian W."/>
            <person name="Fan W."/>
        </authorList>
    </citation>
    <scope>NUCLEOTIDE SEQUENCE [LARGE SCALE GENOMIC DNA]</scope>
    <source>
        <strain evidence="4">SZHN2017</strain>
        <tissue evidence="4">Muscle</tissue>
    </source>
</reference>
<protein>
    <submittedName>
        <fullName evidence="4">Uncharacterized protein</fullName>
    </submittedName>
</protein>
<feature type="transmembrane region" description="Helical" evidence="2">
    <location>
        <begin position="770"/>
        <end position="792"/>
    </location>
</feature>
<feature type="transmembrane region" description="Helical" evidence="2">
    <location>
        <begin position="442"/>
        <end position="463"/>
    </location>
</feature>
<dbReference type="OrthoDB" id="6112511at2759"/>
<keyword evidence="3" id="KW-0732">Signal</keyword>
<feature type="signal peptide" evidence="3">
    <location>
        <begin position="1"/>
        <end position="20"/>
    </location>
</feature>
<dbReference type="OMA" id="CERHDSE"/>
<evidence type="ECO:0000313" key="5">
    <source>
        <dbReference type="Proteomes" id="UP000245119"/>
    </source>
</evidence>
<keyword evidence="2" id="KW-0472">Membrane</keyword>
<feature type="transmembrane region" description="Helical" evidence="2">
    <location>
        <begin position="804"/>
        <end position="821"/>
    </location>
</feature>
<comment type="caution">
    <text evidence="4">The sequence shown here is derived from an EMBL/GenBank/DDBJ whole genome shotgun (WGS) entry which is preliminary data.</text>
</comment>
<dbReference type="Proteomes" id="UP000245119">
    <property type="component" value="Linkage Group LG9"/>
</dbReference>
<feature type="transmembrane region" description="Helical" evidence="2">
    <location>
        <begin position="386"/>
        <end position="408"/>
    </location>
</feature>
<feature type="transmembrane region" description="Helical" evidence="2">
    <location>
        <begin position="538"/>
        <end position="556"/>
    </location>
</feature>
<feature type="transmembrane region" description="Helical" evidence="2">
    <location>
        <begin position="505"/>
        <end position="532"/>
    </location>
</feature>
<evidence type="ECO:0000256" key="1">
    <source>
        <dbReference type="SAM" id="MobiDB-lite"/>
    </source>
</evidence>
<keyword evidence="2" id="KW-1133">Transmembrane helix</keyword>
<proteinExistence type="predicted"/>
<dbReference type="AlphaFoldDB" id="A0A2T7NSN6"/>
<evidence type="ECO:0000256" key="2">
    <source>
        <dbReference type="SAM" id="Phobius"/>
    </source>
</evidence>
<evidence type="ECO:0000313" key="4">
    <source>
        <dbReference type="EMBL" id="PVD24199.1"/>
    </source>
</evidence>
<feature type="transmembrane region" description="Helical" evidence="2">
    <location>
        <begin position="223"/>
        <end position="247"/>
    </location>
</feature>
<evidence type="ECO:0000256" key="3">
    <source>
        <dbReference type="SAM" id="SignalP"/>
    </source>
</evidence>
<feature type="transmembrane region" description="Helical" evidence="2">
    <location>
        <begin position="596"/>
        <end position="617"/>
    </location>
</feature>
<feature type="region of interest" description="Disordered" evidence="1">
    <location>
        <begin position="955"/>
        <end position="975"/>
    </location>
</feature>
<gene>
    <name evidence="4" type="ORF">C0Q70_14669</name>
</gene>
<feature type="transmembrane region" description="Helical" evidence="2">
    <location>
        <begin position="629"/>
        <end position="655"/>
    </location>
</feature>
<dbReference type="EMBL" id="PZQS01000009">
    <property type="protein sequence ID" value="PVD24199.1"/>
    <property type="molecule type" value="Genomic_DNA"/>
</dbReference>
<organism evidence="4 5">
    <name type="scientific">Pomacea canaliculata</name>
    <name type="common">Golden apple snail</name>
    <dbReference type="NCBI Taxonomy" id="400727"/>
    <lineage>
        <taxon>Eukaryota</taxon>
        <taxon>Metazoa</taxon>
        <taxon>Spiralia</taxon>
        <taxon>Lophotrochozoa</taxon>
        <taxon>Mollusca</taxon>
        <taxon>Gastropoda</taxon>
        <taxon>Caenogastropoda</taxon>
        <taxon>Architaenioglossa</taxon>
        <taxon>Ampullarioidea</taxon>
        <taxon>Ampullariidae</taxon>
        <taxon>Pomacea</taxon>
    </lineage>
</organism>
<accession>A0A2T7NSN6</accession>
<name>A0A2T7NSN6_POMCA</name>
<feature type="chain" id="PRO_5015432176" evidence="3">
    <location>
        <begin position="21"/>
        <end position="975"/>
    </location>
</feature>